<dbReference type="Proteomes" id="UP000284706">
    <property type="component" value="Unassembled WGS sequence"/>
</dbReference>
<comment type="caution">
    <text evidence="2">The sequence shown here is derived from an EMBL/GenBank/DDBJ whole genome shotgun (WGS) entry which is preliminary data.</text>
</comment>
<dbReference type="InParanoid" id="A0A409YBM8"/>
<name>A0A409YBM8_9AGAR</name>
<organism evidence="2 3">
    <name type="scientific">Gymnopilus dilepis</name>
    <dbReference type="NCBI Taxonomy" id="231916"/>
    <lineage>
        <taxon>Eukaryota</taxon>
        <taxon>Fungi</taxon>
        <taxon>Dikarya</taxon>
        <taxon>Basidiomycota</taxon>
        <taxon>Agaricomycotina</taxon>
        <taxon>Agaricomycetes</taxon>
        <taxon>Agaricomycetidae</taxon>
        <taxon>Agaricales</taxon>
        <taxon>Agaricineae</taxon>
        <taxon>Hymenogastraceae</taxon>
        <taxon>Gymnopilus</taxon>
    </lineage>
</organism>
<evidence type="ECO:0000313" key="3">
    <source>
        <dbReference type="Proteomes" id="UP000284706"/>
    </source>
</evidence>
<reference evidence="2 3" key="1">
    <citation type="journal article" date="2018" name="Evol. Lett.">
        <title>Horizontal gene cluster transfer increased hallucinogenic mushroom diversity.</title>
        <authorList>
            <person name="Reynolds H.T."/>
            <person name="Vijayakumar V."/>
            <person name="Gluck-Thaler E."/>
            <person name="Korotkin H.B."/>
            <person name="Matheny P.B."/>
            <person name="Slot J.C."/>
        </authorList>
    </citation>
    <scope>NUCLEOTIDE SEQUENCE [LARGE SCALE GENOMIC DNA]</scope>
    <source>
        <strain evidence="2 3">SRW20</strain>
    </source>
</reference>
<keyword evidence="3" id="KW-1185">Reference proteome</keyword>
<dbReference type="EMBL" id="NHYE01001008">
    <property type="protein sequence ID" value="PPR00393.1"/>
    <property type="molecule type" value="Genomic_DNA"/>
</dbReference>
<proteinExistence type="predicted"/>
<protein>
    <submittedName>
        <fullName evidence="2">Uncharacterized protein</fullName>
    </submittedName>
</protein>
<gene>
    <name evidence="2" type="ORF">CVT26_009675</name>
</gene>
<evidence type="ECO:0000313" key="2">
    <source>
        <dbReference type="EMBL" id="PPR00393.1"/>
    </source>
</evidence>
<sequence length="140" mass="16052">MAPQKANKILLSFRWKIDTKGATNPKAYGRCTNKAESPVDTHDNLERIHVVRLFYQMIEPDIVRDPGNLSTDTISYAHEIVDIQFKAVGANKGPPRMITIPSDRGYQIGSRRPIQWTADQFNRGQERSRHTRKKAIARHE</sequence>
<accession>A0A409YBM8</accession>
<dbReference type="AlphaFoldDB" id="A0A409YBM8"/>
<feature type="compositionally biased region" description="Basic residues" evidence="1">
    <location>
        <begin position="129"/>
        <end position="140"/>
    </location>
</feature>
<feature type="region of interest" description="Disordered" evidence="1">
    <location>
        <begin position="121"/>
        <end position="140"/>
    </location>
</feature>
<evidence type="ECO:0000256" key="1">
    <source>
        <dbReference type="SAM" id="MobiDB-lite"/>
    </source>
</evidence>